<evidence type="ECO:0000313" key="1">
    <source>
        <dbReference type="EMBL" id="ATL45905.1"/>
    </source>
</evidence>
<sequence length="72" mass="8302">MVTHIEQCIPGFVDKLKHIETEAYLDVKAAKIPDFRSKQQKVDWRRFEWKPYPTLRNAALLLNIAPLHSAGG</sequence>
<keyword evidence="2" id="KW-1185">Reference proteome</keyword>
<reference evidence="1 2" key="1">
    <citation type="submission" date="2017-10" db="EMBL/GenBank/DDBJ databases">
        <title>Paenichitinophaga pekingensis gen. nov., sp. nov., isolated from activated sludge.</title>
        <authorList>
            <person name="Jin D."/>
            <person name="Kong X."/>
            <person name="Deng Y."/>
            <person name="Bai Z."/>
        </authorList>
    </citation>
    <scope>NUCLEOTIDE SEQUENCE [LARGE SCALE GENOMIC DNA]</scope>
    <source>
        <strain evidence="1 2">13</strain>
    </source>
</reference>
<dbReference type="AlphaFoldDB" id="A0A291QPQ9"/>
<proteinExistence type="predicted"/>
<dbReference type="KEGG" id="cbae:COR50_01300"/>
<name>A0A291QPQ9_9BACT</name>
<dbReference type="EMBL" id="CP023777">
    <property type="protein sequence ID" value="ATL45905.1"/>
    <property type="molecule type" value="Genomic_DNA"/>
</dbReference>
<evidence type="ECO:0000313" key="2">
    <source>
        <dbReference type="Proteomes" id="UP000220133"/>
    </source>
</evidence>
<organism evidence="1 2">
    <name type="scientific">Chitinophaga caeni</name>
    <dbReference type="NCBI Taxonomy" id="2029983"/>
    <lineage>
        <taxon>Bacteria</taxon>
        <taxon>Pseudomonadati</taxon>
        <taxon>Bacteroidota</taxon>
        <taxon>Chitinophagia</taxon>
        <taxon>Chitinophagales</taxon>
        <taxon>Chitinophagaceae</taxon>
        <taxon>Chitinophaga</taxon>
    </lineage>
</organism>
<accession>A0A291QPQ9</accession>
<dbReference type="Proteomes" id="UP000220133">
    <property type="component" value="Chromosome"/>
</dbReference>
<gene>
    <name evidence="1" type="ORF">COR50_01300</name>
</gene>
<protein>
    <submittedName>
        <fullName evidence="1">Uncharacterized protein</fullName>
    </submittedName>
</protein>